<dbReference type="EMBL" id="BOMF01000071">
    <property type="protein sequence ID" value="GID46402.1"/>
    <property type="molecule type" value="Genomic_DNA"/>
</dbReference>
<reference evidence="1" key="1">
    <citation type="submission" date="2021-01" db="EMBL/GenBank/DDBJ databases">
        <title>Whole genome shotgun sequence of Actinoplanes capillaceus NBRC 16408.</title>
        <authorList>
            <person name="Komaki H."/>
            <person name="Tamura T."/>
        </authorList>
    </citation>
    <scope>NUCLEOTIDE SEQUENCE [LARGE SCALE GENOMIC DNA]</scope>
    <source>
        <strain evidence="1">NBRC 16408</strain>
    </source>
</reference>
<accession>A0ABQ3WJH3</accession>
<dbReference type="RefSeq" id="WP_204296695.1">
    <property type="nucleotide sequence ID" value="NZ_BAAAGQ010000005.1"/>
</dbReference>
<proteinExistence type="predicted"/>
<evidence type="ECO:0008006" key="2">
    <source>
        <dbReference type="Google" id="ProtNLM"/>
    </source>
</evidence>
<comment type="caution">
    <text evidence="1">The sequence shown here is derived from an EMBL/GenBank/DDBJ whole genome shotgun (WGS) entry which is preliminary data.</text>
</comment>
<gene>
    <name evidence="1" type="ORF">Aca07nite_36770</name>
</gene>
<evidence type="ECO:0000313" key="1">
    <source>
        <dbReference type="EMBL" id="GID46402.1"/>
    </source>
</evidence>
<protein>
    <recommendedName>
        <fullName evidence="2">HNH endonuclease</fullName>
    </recommendedName>
</protein>
<name>A0ABQ3WJH3_9ACTN</name>
<organism evidence="1">
    <name type="scientific">Actinoplanes campanulatus</name>
    <dbReference type="NCBI Taxonomy" id="113559"/>
    <lineage>
        <taxon>Bacteria</taxon>
        <taxon>Bacillati</taxon>
        <taxon>Actinomycetota</taxon>
        <taxon>Actinomycetes</taxon>
        <taxon>Micromonosporales</taxon>
        <taxon>Micromonosporaceae</taxon>
        <taxon>Actinoplanes</taxon>
    </lineage>
</organism>
<sequence>MAIPRKGSRLITVDGTVYRWAVRAKPTYCQGLNWGPLTFAVEHADAPGQVLTVDTRSPRLDNWLNLPGTPVTPRTVEHSIRTALATGWKPDRSDGVFKLTLDD</sequence>